<dbReference type="GeneTree" id="ENSGT01030000234937"/>
<dbReference type="Gene3D" id="3.10.100.10">
    <property type="entry name" value="Mannose-Binding Protein A, subunit A"/>
    <property type="match status" value="1"/>
</dbReference>
<reference evidence="3" key="1">
    <citation type="submission" date="2025-08" db="UniProtKB">
        <authorList>
            <consortium name="Ensembl"/>
        </authorList>
    </citation>
    <scope>IDENTIFICATION</scope>
</reference>
<dbReference type="InterPro" id="IPR016186">
    <property type="entry name" value="C-type_lectin-like/link_sf"/>
</dbReference>
<evidence type="ECO:0000259" key="2">
    <source>
        <dbReference type="PROSITE" id="PS50041"/>
    </source>
</evidence>
<name>A0A8C3P7D0_CHRPI</name>
<dbReference type="SUPFAM" id="SSF56436">
    <property type="entry name" value="C-type lectin-like"/>
    <property type="match status" value="1"/>
</dbReference>
<keyword evidence="4" id="KW-1185">Reference proteome</keyword>
<protein>
    <recommendedName>
        <fullName evidence="2">C-type lectin domain-containing protein</fullName>
    </recommendedName>
</protein>
<dbReference type="InterPro" id="IPR001304">
    <property type="entry name" value="C-type_lectin-like"/>
</dbReference>
<sequence>MGLVTYFSLCLLGCLTYNPSLAAPSLSVEAQAMSCPTGWFSYHDSCYRFFHTKKNWMEAEAHCQHHSHGAHLASIHSAGENKMLAHYIKKYYKENCAIWIGLSDPMEVSARCPLCLGQPLPRPLGSVSLLSEVVWGGGATEQDFHGNGVKRGCNRLGFPSQGRSPAPGAEYELLVLIF</sequence>
<feature type="signal peptide" evidence="1">
    <location>
        <begin position="1"/>
        <end position="22"/>
    </location>
</feature>
<dbReference type="Proteomes" id="UP000694380">
    <property type="component" value="Unplaced"/>
</dbReference>
<dbReference type="PANTHER" id="PTHR22803">
    <property type="entry name" value="MANNOSE, PHOSPHOLIPASE, LECTIN RECEPTOR RELATED"/>
    <property type="match status" value="1"/>
</dbReference>
<reference evidence="3" key="2">
    <citation type="submission" date="2025-09" db="UniProtKB">
        <authorList>
            <consortium name="Ensembl"/>
        </authorList>
    </citation>
    <scope>IDENTIFICATION</scope>
</reference>
<feature type="chain" id="PRO_5034968135" description="C-type lectin domain-containing protein" evidence="1">
    <location>
        <begin position="23"/>
        <end position="178"/>
    </location>
</feature>
<feature type="domain" description="C-type lectin" evidence="2">
    <location>
        <begin position="42"/>
        <end position="104"/>
    </location>
</feature>
<evidence type="ECO:0000313" key="3">
    <source>
        <dbReference type="Ensembl" id="ENSCPBP00000021152.1"/>
    </source>
</evidence>
<dbReference type="SMART" id="SM00034">
    <property type="entry name" value="CLECT"/>
    <property type="match status" value="1"/>
</dbReference>
<accession>A0A8C3P7D0</accession>
<evidence type="ECO:0000313" key="4">
    <source>
        <dbReference type="Proteomes" id="UP000694380"/>
    </source>
</evidence>
<keyword evidence="1" id="KW-0732">Signal</keyword>
<evidence type="ECO:0000256" key="1">
    <source>
        <dbReference type="SAM" id="SignalP"/>
    </source>
</evidence>
<dbReference type="Ensembl" id="ENSCPBT00000024896.1">
    <property type="protein sequence ID" value="ENSCPBP00000021152.1"/>
    <property type="gene ID" value="ENSCPBG00000015200.1"/>
</dbReference>
<dbReference type="Pfam" id="PF00059">
    <property type="entry name" value="Lectin_C"/>
    <property type="match status" value="1"/>
</dbReference>
<dbReference type="InterPro" id="IPR050111">
    <property type="entry name" value="C-type_lectin/snaclec_domain"/>
</dbReference>
<organism evidence="3 4">
    <name type="scientific">Chrysemys picta bellii</name>
    <name type="common">Western painted turtle</name>
    <name type="synonym">Emys bellii</name>
    <dbReference type="NCBI Taxonomy" id="8478"/>
    <lineage>
        <taxon>Eukaryota</taxon>
        <taxon>Metazoa</taxon>
        <taxon>Chordata</taxon>
        <taxon>Craniata</taxon>
        <taxon>Vertebrata</taxon>
        <taxon>Euteleostomi</taxon>
        <taxon>Archelosauria</taxon>
        <taxon>Testudinata</taxon>
        <taxon>Testudines</taxon>
        <taxon>Cryptodira</taxon>
        <taxon>Durocryptodira</taxon>
        <taxon>Testudinoidea</taxon>
        <taxon>Emydidae</taxon>
        <taxon>Chrysemys</taxon>
    </lineage>
</organism>
<proteinExistence type="predicted"/>
<dbReference type="PROSITE" id="PS50041">
    <property type="entry name" value="C_TYPE_LECTIN_2"/>
    <property type="match status" value="1"/>
</dbReference>
<dbReference type="AlphaFoldDB" id="A0A8C3P7D0"/>
<dbReference type="InterPro" id="IPR016187">
    <property type="entry name" value="CTDL_fold"/>
</dbReference>